<reference evidence="2" key="1">
    <citation type="submission" date="2022-03" db="EMBL/GenBank/DDBJ databases">
        <authorList>
            <person name="Martin H S."/>
        </authorList>
    </citation>
    <scope>NUCLEOTIDE SEQUENCE</scope>
</reference>
<keyword evidence="3" id="KW-1185">Reference proteome</keyword>
<evidence type="ECO:0000313" key="2">
    <source>
        <dbReference type="EMBL" id="CAH2074889.1"/>
    </source>
</evidence>
<sequence length="121" mass="12874">MAPYLRSTVDGVLPARRLSSLHLAHSVAKQARVSRGAAVAAGATSHHRIRQRATCACVRDGSTERTEPSARRGAARAGAAEGRPRPPAAPRTARPPARALHRHPTARPPTPPRPRTPIINT</sequence>
<feature type="compositionally biased region" description="Pro residues" evidence="1">
    <location>
        <begin position="106"/>
        <end position="115"/>
    </location>
</feature>
<feature type="compositionally biased region" description="Low complexity" evidence="1">
    <location>
        <begin position="71"/>
        <end position="81"/>
    </location>
</feature>
<feature type="compositionally biased region" description="Basic and acidic residues" evidence="1">
    <location>
        <begin position="61"/>
        <end position="70"/>
    </location>
</feature>
<dbReference type="Proteomes" id="UP000837857">
    <property type="component" value="Chromosome 8"/>
</dbReference>
<organism evidence="2 3">
    <name type="scientific">Iphiclides podalirius</name>
    <name type="common">scarce swallowtail</name>
    <dbReference type="NCBI Taxonomy" id="110791"/>
    <lineage>
        <taxon>Eukaryota</taxon>
        <taxon>Metazoa</taxon>
        <taxon>Ecdysozoa</taxon>
        <taxon>Arthropoda</taxon>
        <taxon>Hexapoda</taxon>
        <taxon>Insecta</taxon>
        <taxon>Pterygota</taxon>
        <taxon>Neoptera</taxon>
        <taxon>Endopterygota</taxon>
        <taxon>Lepidoptera</taxon>
        <taxon>Glossata</taxon>
        <taxon>Ditrysia</taxon>
        <taxon>Papilionoidea</taxon>
        <taxon>Papilionidae</taxon>
        <taxon>Papilioninae</taxon>
        <taxon>Iphiclides</taxon>
    </lineage>
</organism>
<dbReference type="EMBL" id="OW152820">
    <property type="protein sequence ID" value="CAH2074889.1"/>
    <property type="molecule type" value="Genomic_DNA"/>
</dbReference>
<accession>A0ABN8J496</accession>
<protein>
    <submittedName>
        <fullName evidence="2">Uncharacterized protein</fullName>
    </submittedName>
</protein>
<evidence type="ECO:0000256" key="1">
    <source>
        <dbReference type="SAM" id="MobiDB-lite"/>
    </source>
</evidence>
<gene>
    <name evidence="2" type="ORF">IPOD504_LOCUS16306</name>
</gene>
<feature type="region of interest" description="Disordered" evidence="1">
    <location>
        <begin position="59"/>
        <end position="121"/>
    </location>
</feature>
<name>A0ABN8J496_9NEOP</name>
<feature type="non-terminal residue" evidence="2">
    <location>
        <position position="121"/>
    </location>
</feature>
<evidence type="ECO:0000313" key="3">
    <source>
        <dbReference type="Proteomes" id="UP000837857"/>
    </source>
</evidence>
<proteinExistence type="predicted"/>